<dbReference type="InterPro" id="IPR025378">
    <property type="entry name" value="DUF4368"/>
</dbReference>
<dbReference type="Gene3D" id="3.90.1750.20">
    <property type="entry name" value="Putative Large Serine Recombinase, Chain B, Domain 2"/>
    <property type="match status" value="1"/>
</dbReference>
<evidence type="ECO:0000256" key="1">
    <source>
        <dbReference type="SAM" id="Coils"/>
    </source>
</evidence>
<reference evidence="3 4" key="1">
    <citation type="journal article" date="2019" name="Nat. Med.">
        <title>A library of human gut bacterial isolates paired with longitudinal multiomics data enables mechanistic microbiome research.</title>
        <authorList>
            <person name="Poyet M."/>
            <person name="Groussin M."/>
            <person name="Gibbons S.M."/>
            <person name="Avila-Pacheco J."/>
            <person name="Jiang X."/>
            <person name="Kearney S.M."/>
            <person name="Perrotta A.R."/>
            <person name="Berdy B."/>
            <person name="Zhao S."/>
            <person name="Lieberman T.D."/>
            <person name="Swanson P.K."/>
            <person name="Smith M."/>
            <person name="Roesemann S."/>
            <person name="Alexander J.E."/>
            <person name="Rich S.A."/>
            <person name="Livny J."/>
            <person name="Vlamakis H."/>
            <person name="Clish C."/>
            <person name="Bullock K."/>
            <person name="Deik A."/>
            <person name="Scott J."/>
            <person name="Pierce K.A."/>
            <person name="Xavier R.J."/>
            <person name="Alm E.J."/>
        </authorList>
    </citation>
    <scope>NUCLEOTIDE SEQUENCE [LARGE SCALE GENOMIC DNA]</scope>
    <source>
        <strain evidence="3 4">BIOML-A1</strain>
    </source>
</reference>
<dbReference type="Pfam" id="PF13408">
    <property type="entry name" value="Zn_ribbon_recom"/>
    <property type="match status" value="1"/>
</dbReference>
<dbReference type="InterPro" id="IPR038109">
    <property type="entry name" value="DNA_bind_recomb_sf"/>
</dbReference>
<evidence type="ECO:0000313" key="4">
    <source>
        <dbReference type="Proteomes" id="UP000478483"/>
    </source>
</evidence>
<protein>
    <submittedName>
        <fullName evidence="3">DUF4368 domain-containing protein</fullName>
    </submittedName>
</protein>
<dbReference type="InterPro" id="IPR036162">
    <property type="entry name" value="Resolvase-like_N_sf"/>
</dbReference>
<dbReference type="InterPro" id="IPR011109">
    <property type="entry name" value="DNA_bind_recombinase_dom"/>
</dbReference>
<dbReference type="Pfam" id="PF14287">
    <property type="entry name" value="DUF4368"/>
    <property type="match status" value="1"/>
</dbReference>
<accession>A0A6L6L6Z2</accession>
<dbReference type="InterPro" id="IPR050639">
    <property type="entry name" value="SSR_resolvase"/>
</dbReference>
<feature type="coiled-coil region" evidence="1">
    <location>
        <begin position="377"/>
        <end position="446"/>
    </location>
</feature>
<name>A0A6L6L6Z2_9FIRM</name>
<dbReference type="GO" id="GO:0003677">
    <property type="term" value="F:DNA binding"/>
    <property type="evidence" value="ECO:0007669"/>
    <property type="project" value="InterPro"/>
</dbReference>
<gene>
    <name evidence="3" type="ORF">GMD50_14210</name>
</gene>
<comment type="caution">
    <text evidence="3">The sequence shown here is derived from an EMBL/GenBank/DDBJ whole genome shotgun (WGS) entry which is preliminary data.</text>
</comment>
<keyword evidence="1" id="KW-0175">Coiled coil</keyword>
<dbReference type="PANTHER" id="PTHR30461:SF23">
    <property type="entry name" value="DNA RECOMBINASE-RELATED"/>
    <property type="match status" value="1"/>
</dbReference>
<dbReference type="PANTHER" id="PTHR30461">
    <property type="entry name" value="DNA-INVERTASE FROM LAMBDOID PROPHAGE"/>
    <property type="match status" value="1"/>
</dbReference>
<dbReference type="SMART" id="SM00857">
    <property type="entry name" value="Resolvase"/>
    <property type="match status" value="1"/>
</dbReference>
<dbReference type="Gene3D" id="3.40.50.1390">
    <property type="entry name" value="Resolvase, N-terminal catalytic domain"/>
    <property type="match status" value="1"/>
</dbReference>
<organism evidence="3 4">
    <name type="scientific">Roseburia intestinalis</name>
    <dbReference type="NCBI Taxonomy" id="166486"/>
    <lineage>
        <taxon>Bacteria</taxon>
        <taxon>Bacillati</taxon>
        <taxon>Bacillota</taxon>
        <taxon>Clostridia</taxon>
        <taxon>Lachnospirales</taxon>
        <taxon>Lachnospiraceae</taxon>
        <taxon>Roseburia</taxon>
    </lineage>
</organism>
<dbReference type="CDD" id="cd03770">
    <property type="entry name" value="SR_TndX_transposase"/>
    <property type="match status" value="1"/>
</dbReference>
<dbReference type="RefSeq" id="WP_118412867.1">
    <property type="nucleotide sequence ID" value="NZ_JBLYGU010000010.1"/>
</dbReference>
<evidence type="ECO:0000259" key="2">
    <source>
        <dbReference type="PROSITE" id="PS51736"/>
    </source>
</evidence>
<proteinExistence type="predicted"/>
<dbReference type="EMBL" id="WNAJ01000019">
    <property type="protein sequence ID" value="MTR86168.1"/>
    <property type="molecule type" value="Genomic_DNA"/>
</dbReference>
<dbReference type="PROSITE" id="PS51736">
    <property type="entry name" value="RECOMBINASES_3"/>
    <property type="match status" value="1"/>
</dbReference>
<feature type="domain" description="Resolvase/invertase-type recombinase catalytic" evidence="2">
    <location>
        <begin position="15"/>
        <end position="164"/>
    </location>
</feature>
<sequence>MNRTRQTTDKSKNRITALYERLSRDDELAGDSNSIVNQKKMLEDYAKSNGYTDLVHFTDDGYSGGNFDRPGWKEMLRQIEDGSIGAVIVKDMSRVGRDYLQVGFYTEVFFREKGVHFVAISNGVDSDINTSSEFAPFLNIMNEWYLRDCSRKIKAVLQAKGRDGKPITNNPPYGYIKDPEDKNRCDMSKPYEWAGVSVVRMLEKPEYMGDTVNFRTKKLSYKDKVAVKNDSDEIVVFTDTHEAIIDRKTWYMVQELRKTKRRINTEGESNPFVGKIFCADCGGKMHYRNEGKRAGRKWRGLPDGSVRTTPACYNCGNYNNSHDQSGKVCCSHNIQAKVIDQFVLETIQYACKSVRMDERAFVESIRSASEIWEQSEAKKLKAALKHQEKRYAELDILLKKVYEDNALGRLPDKRYEMLSAGYEKEQAELEQSIKACREQLTQYDEDTDRTEEFLALVHKYTDITELTPVIINEFVDKILVHKAEKIDGERVMEIEIYLNFIGKVELPAQELTEEELAEIKEKQRLRERNAMYQRRRRAKFMPKTKAIRAKVQEAEIKETLENASAKAENCLWQIMMHISQR</sequence>
<evidence type="ECO:0000313" key="3">
    <source>
        <dbReference type="EMBL" id="MTR86168.1"/>
    </source>
</evidence>
<dbReference type="Pfam" id="PF07508">
    <property type="entry name" value="Recombinase"/>
    <property type="match status" value="1"/>
</dbReference>
<dbReference type="GO" id="GO:0000150">
    <property type="term" value="F:DNA strand exchange activity"/>
    <property type="evidence" value="ECO:0007669"/>
    <property type="project" value="InterPro"/>
</dbReference>
<dbReference type="AlphaFoldDB" id="A0A6L6L6Z2"/>
<dbReference type="Pfam" id="PF00239">
    <property type="entry name" value="Resolvase"/>
    <property type="match status" value="1"/>
</dbReference>
<dbReference type="Proteomes" id="UP000478483">
    <property type="component" value="Unassembled WGS sequence"/>
</dbReference>
<dbReference type="InterPro" id="IPR025827">
    <property type="entry name" value="Zn_ribbon_recom_dom"/>
</dbReference>
<dbReference type="InterPro" id="IPR006119">
    <property type="entry name" value="Resolv_N"/>
</dbReference>
<dbReference type="SUPFAM" id="SSF53041">
    <property type="entry name" value="Resolvase-like"/>
    <property type="match status" value="1"/>
</dbReference>